<keyword evidence="7" id="KW-1185">Reference proteome</keyword>
<dbReference type="InterPro" id="IPR002543">
    <property type="entry name" value="FtsK_dom"/>
</dbReference>
<evidence type="ECO:0000256" key="3">
    <source>
        <dbReference type="ARBA" id="ARBA00022840"/>
    </source>
</evidence>
<feature type="binding site" evidence="4">
    <location>
        <begin position="670"/>
        <end position="677"/>
    </location>
    <ligand>
        <name>ATP</name>
        <dbReference type="ChEBI" id="CHEBI:30616"/>
    </ligand>
</feature>
<keyword evidence="2 4" id="KW-0547">Nucleotide-binding</keyword>
<dbReference type="eggNOG" id="COG1674">
    <property type="taxonomic scope" value="Bacteria"/>
</dbReference>
<proteinExistence type="predicted"/>
<gene>
    <name evidence="6" type="ORF">WOSG25_012620</name>
</gene>
<dbReference type="OrthoDB" id="9807790at2"/>
<dbReference type="NCBIfam" id="TIGR03928">
    <property type="entry name" value="T7_EssCb_Firm"/>
    <property type="match status" value="1"/>
</dbReference>
<dbReference type="PANTHER" id="PTHR22683">
    <property type="entry name" value="SPORULATION PROTEIN RELATED"/>
    <property type="match status" value="1"/>
</dbReference>
<keyword evidence="3 4" id="KW-0067">ATP-binding</keyword>
<keyword evidence="1" id="KW-0677">Repeat</keyword>
<dbReference type="RefSeq" id="WP_027698299.1">
    <property type="nucleotide sequence ID" value="NZ_DF820484.1"/>
</dbReference>
<name>A0A069CR12_WEIOS</name>
<dbReference type="Gene3D" id="3.40.50.300">
    <property type="entry name" value="P-loop containing nucleotide triphosphate hydrolases"/>
    <property type="match status" value="2"/>
</dbReference>
<evidence type="ECO:0000313" key="7">
    <source>
        <dbReference type="Proteomes" id="UP000030643"/>
    </source>
</evidence>
<evidence type="ECO:0000256" key="2">
    <source>
        <dbReference type="ARBA" id="ARBA00022741"/>
    </source>
</evidence>
<dbReference type="Pfam" id="PF01580">
    <property type="entry name" value="FtsK_SpoIIIE"/>
    <property type="match status" value="2"/>
</dbReference>
<dbReference type="GO" id="GO:0005524">
    <property type="term" value="F:ATP binding"/>
    <property type="evidence" value="ECO:0007669"/>
    <property type="project" value="UniProtKB-UniRule"/>
</dbReference>
<dbReference type="STRING" id="1329250.WOSG25_012620"/>
<organism evidence="6 7">
    <name type="scientific">Weissella oryzae (strain DSM 25784 / JCM 18191 / LMG 30913 / SG25)</name>
    <dbReference type="NCBI Taxonomy" id="1329250"/>
    <lineage>
        <taxon>Bacteria</taxon>
        <taxon>Bacillati</taxon>
        <taxon>Bacillota</taxon>
        <taxon>Bacilli</taxon>
        <taxon>Lactobacillales</taxon>
        <taxon>Lactobacillaceae</taxon>
        <taxon>Weissella</taxon>
    </lineage>
</organism>
<feature type="binding site" evidence="4">
    <location>
        <begin position="1027"/>
        <end position="1034"/>
    </location>
    <ligand>
        <name>ATP</name>
        <dbReference type="ChEBI" id="CHEBI:30616"/>
    </ligand>
</feature>
<reference evidence="7" key="1">
    <citation type="journal article" date="2014" name="Genome Announc.">
        <title>Draft genome sequence of Weissella oryzae SG25T, isolated from fermented rice grains.</title>
        <authorList>
            <person name="Tanizawa Y."/>
            <person name="Fujisawa T."/>
            <person name="Mochizuki T."/>
            <person name="Kaminuma E."/>
            <person name="Suzuki Y."/>
            <person name="Nakamura Y."/>
            <person name="Tohno M."/>
        </authorList>
    </citation>
    <scope>NUCLEOTIDE SEQUENCE [LARGE SCALE GENOMIC DNA]</scope>
    <source>
        <strain evidence="7">DSM 25784 / JCM 18191 / LMG 30913 / SG25</strain>
    </source>
</reference>
<dbReference type="GO" id="GO:0003677">
    <property type="term" value="F:DNA binding"/>
    <property type="evidence" value="ECO:0007669"/>
    <property type="project" value="InterPro"/>
</dbReference>
<dbReference type="InterPro" id="IPR023839">
    <property type="entry name" value="Firmicutes_EssC_C"/>
</dbReference>
<evidence type="ECO:0000256" key="4">
    <source>
        <dbReference type="PROSITE-ProRule" id="PRU00289"/>
    </source>
</evidence>
<feature type="domain" description="FtsK" evidence="5">
    <location>
        <begin position="650"/>
        <end position="856"/>
    </location>
</feature>
<feature type="domain" description="FtsK" evidence="5">
    <location>
        <begin position="1010"/>
        <end position="1196"/>
    </location>
</feature>
<dbReference type="PROSITE" id="PS50901">
    <property type="entry name" value="FTSK"/>
    <property type="match status" value="2"/>
</dbReference>
<dbReference type="Proteomes" id="UP000030643">
    <property type="component" value="Unassembled WGS sequence"/>
</dbReference>
<evidence type="ECO:0000256" key="1">
    <source>
        <dbReference type="ARBA" id="ARBA00022737"/>
    </source>
</evidence>
<evidence type="ECO:0000259" key="5">
    <source>
        <dbReference type="PROSITE" id="PS50901"/>
    </source>
</evidence>
<accession>A0A069CR12</accession>
<dbReference type="PANTHER" id="PTHR22683:SF1">
    <property type="entry name" value="TYPE VII SECRETION SYSTEM PROTEIN ESSC"/>
    <property type="match status" value="1"/>
</dbReference>
<dbReference type="InterPro" id="IPR027417">
    <property type="entry name" value="P-loop_NTPase"/>
</dbReference>
<dbReference type="EMBL" id="DF820484">
    <property type="protein sequence ID" value="GAK30165.1"/>
    <property type="molecule type" value="Genomic_DNA"/>
</dbReference>
<protein>
    <submittedName>
        <fullName evidence="6">FtsK/SpoIIIE family protein</fullName>
    </submittedName>
</protein>
<dbReference type="InterPro" id="IPR050206">
    <property type="entry name" value="FtsK/SpoIIIE/SftA"/>
</dbReference>
<dbReference type="CDD" id="cd01127">
    <property type="entry name" value="TrwB_TraG_TraD_VirD4"/>
    <property type="match status" value="1"/>
</dbReference>
<dbReference type="SUPFAM" id="SSF52540">
    <property type="entry name" value="P-loop containing nucleoside triphosphate hydrolases"/>
    <property type="match status" value="2"/>
</dbReference>
<sequence>MALKSNESAAFPDVANIDDQILSKADVKLDVFYLTDHFEHGELSRTKPTYQLSDNNVIDINGQQLTSELPINDSLLIKDHTELITITTNLPSQTMTVNSDEHATIKTAAGNSMAIISKDAQGLTFSVYSRGEAVFVNNQRVAELTGDFVVGTRLLVNGILIERAKDQLKLTGIWNDFALDETELRETKYEPTYPVEFPDYRRSPRIIYTKPTNEIALALPEAEQPGQKGELMRTILPPLGMFAMSGLMAVMSGRNPLLSLGMGGAGIFTAGLTSASYFKNKKLDKMAKEDRLDRYQHYLLQKSVELKEAAKVQRHAEEYQYPDMGELAELIENYDSRIYEKTADNKDYLNFSLGKGNVAASYTIDFKLEGDPKDDLERSALDLVSQYRQLDNMPISTTLRNQTVGLVGVYPILKNAVTTTLLQIATFHSYRDVQFIALVPEQSYDSDWADWRWLPHFQMQELNLRGIIHNAQSRDMVLGSFYQLLNKRRQLVREAGRDLPQFAVQYVLVILDSSWLAGHGLNEFLAEDMNQYGVSVIWGKEDRAMLPETVTTMVEYTSNAAAELITEDQKLREINFKPLQLPKNTTVGELTTRLANLKHVEVEKNAIPKAVTFLDMYNVRRIEELNIVSRWDKADTSKSLAVPLGLRGKDDVVDLNLHERAHGPHGLVAGTTGSGKSETLQSYILSLAVNFAPEDVGFLPIDFKGGGMVNLFQNLPHLMGAITNLDGAASARALASIRAESQKRQAMFNQFGVNNITKYAKLYKKGKNIANDDPDKQKYPTEPIPHLFLISDEFAELKANEPDFMAELVSIARIGRSLGIHLILATQKPSGVVDDQIWSNSRFKLALKVQDVQDSQEILKTPDAASIVEPGRAYLQVGNNEIYELFQSAWSGATYDPEAVVEDKVDERIWLVNDLGQRQLIATDMDEDDAQTDAAALNKAEKVSQLEAIVDYIADLAKENAAAIPEKPWLPPLGEHLITPVADFKQHWLDGERQLAVPFGVMDLPAKQAQEVLNFDLEEMGHTAIFGSAGYGKTIALQTIIMNLARVNTPEQVQFNLLDFGTNGLFPVKNLPHVADLARLDEEEKVIKFAKRIHETLDERKAMFAQDGVASLSQYESKTGQQLPVIVTVVDAYDALRESDLEDRLEPIFNQLLREGANVGMYFITTALRENTFKISMMSNMPNLLVYYLVDDTSARSLIGNDAILQQEIIGRAQIKLEEPVGYQTYLPAEGEADLERMNAMENEIKAMDAAWSGDRPSGVPMLPTELSVRDFYALPAVKKQLTLGNLPMGMDVETTEIVGYQPEQDDFFLIVNETPTQAELLTPIVIEDLAQLQSENQAEVYIFDAADQFAEDDARFTQVLKADKFSEVLPNLAMAVDNRIMQAEGNSSAIWYFPSWKEFTMQTMPSEAFFNKIIKHVKESNIHLIIQAEKSALDFDMNEASNYLKRIVRAGLVGSKLNDQKYVKVKSNFNEPEVPEDQTNYFNGRHTSRIMLPGGEH</sequence>
<evidence type="ECO:0000313" key="6">
    <source>
        <dbReference type="EMBL" id="GAK30165.1"/>
    </source>
</evidence>